<evidence type="ECO:0000313" key="3">
    <source>
        <dbReference type="Proteomes" id="UP000577419"/>
    </source>
</evidence>
<name>A0A7J4IYM6_9ARCH</name>
<dbReference type="EMBL" id="DUFG01000011">
    <property type="protein sequence ID" value="HIH08066.1"/>
    <property type="molecule type" value="Genomic_DNA"/>
</dbReference>
<dbReference type="Proteomes" id="UP000683213">
    <property type="component" value="Unassembled WGS sequence"/>
</dbReference>
<dbReference type="Proteomes" id="UP000577419">
    <property type="component" value="Unassembled WGS sequence"/>
</dbReference>
<protein>
    <submittedName>
        <fullName evidence="1">Uncharacterized protein</fullName>
    </submittedName>
</protein>
<reference evidence="2" key="3">
    <citation type="submission" date="2021-05" db="EMBL/GenBank/DDBJ databases">
        <title>Protein family content uncovers lineage relationships and bacterial pathway maintenance mechanisms in DPANN archaea.</title>
        <authorList>
            <person name="Castelle C.J."/>
            <person name="Meheust R."/>
            <person name="Jaffe A.L."/>
            <person name="Seitz K."/>
            <person name="Gong X."/>
            <person name="Baker B.J."/>
            <person name="Banfield J.F."/>
        </authorList>
    </citation>
    <scope>NUCLEOTIDE SEQUENCE</scope>
    <source>
        <strain evidence="2">RIFCSPHIGHO2_01_FULL_GW2011_AR10_43_9</strain>
    </source>
</reference>
<reference evidence="3" key="1">
    <citation type="journal article" date="2020" name="bioRxiv">
        <title>A rank-normalized archaeal taxonomy based on genome phylogeny resolves widespread incomplete and uneven classifications.</title>
        <authorList>
            <person name="Rinke C."/>
            <person name="Chuvochina M."/>
            <person name="Mussig A.J."/>
            <person name="Chaumeil P.-A."/>
            <person name="Waite D.W."/>
            <person name="Whitman W.B."/>
            <person name="Parks D.H."/>
            <person name="Hugenholtz P."/>
        </authorList>
    </citation>
    <scope>NUCLEOTIDE SEQUENCE [LARGE SCALE GENOMIC DNA]</scope>
</reference>
<organism evidence="1 3">
    <name type="scientific">Candidatus Iainarchaeum sp</name>
    <dbReference type="NCBI Taxonomy" id="3101447"/>
    <lineage>
        <taxon>Archaea</taxon>
        <taxon>Candidatus Iainarchaeota</taxon>
        <taxon>Candidatus Iainarchaeia</taxon>
        <taxon>Candidatus Iainarchaeales</taxon>
        <taxon>Candidatus Iainarchaeaceae</taxon>
        <taxon>Candidatus Iainarchaeum</taxon>
    </lineage>
</organism>
<comment type="caution">
    <text evidence="1">The sequence shown here is derived from an EMBL/GenBank/DDBJ whole genome shotgun (WGS) entry which is preliminary data.</text>
</comment>
<gene>
    <name evidence="1" type="ORF">HA237_01710</name>
    <name evidence="2" type="ORF">J4224_03675</name>
</gene>
<reference evidence="2" key="2">
    <citation type="submission" date="2021-03" db="EMBL/GenBank/DDBJ databases">
        <authorList>
            <person name="Jaffe A."/>
        </authorList>
    </citation>
    <scope>NUCLEOTIDE SEQUENCE</scope>
    <source>
        <strain evidence="2">RIFCSPHIGHO2_01_FULL_GW2011_AR10_43_9</strain>
    </source>
</reference>
<dbReference type="EMBL" id="JAGVWF010000050">
    <property type="protein sequence ID" value="MBS3059492.1"/>
    <property type="molecule type" value="Genomic_DNA"/>
</dbReference>
<dbReference type="AlphaFoldDB" id="A0A7J4IYM6"/>
<proteinExistence type="predicted"/>
<evidence type="ECO:0000313" key="1">
    <source>
        <dbReference type="EMBL" id="HIH08066.1"/>
    </source>
</evidence>
<accession>A0A7J4IYM6</accession>
<sequence>MNERGQAFSVFKLLIAAIVAVFILTILLQILTQIAPPSQGDPTEEASSKIKTLINNLGTPERTGLVTFKNGTSLRSRTIAEKTGSLGEHQLCVLISDTVSGSNPNYEEVAQGSWIRYNGNSDQQQKLYVLCDNANRVEETVLEARLDTVFSGYNSFCGGGTAIFDPSNTERICLVSIIPAS</sequence>
<evidence type="ECO:0000313" key="2">
    <source>
        <dbReference type="EMBL" id="MBS3059492.1"/>
    </source>
</evidence>